<dbReference type="EMBL" id="FOMX01000002">
    <property type="protein sequence ID" value="SFD47375.1"/>
    <property type="molecule type" value="Genomic_DNA"/>
</dbReference>
<feature type="compositionally biased region" description="Low complexity" evidence="1">
    <location>
        <begin position="41"/>
        <end position="61"/>
    </location>
</feature>
<gene>
    <name evidence="2" type="ORF">SAMN02745121_00120</name>
</gene>
<dbReference type="Proteomes" id="UP000199400">
    <property type="component" value="Unassembled WGS sequence"/>
</dbReference>
<reference evidence="3" key="1">
    <citation type="submission" date="2016-10" db="EMBL/GenBank/DDBJ databases">
        <authorList>
            <person name="Varghese N."/>
            <person name="Submissions S."/>
        </authorList>
    </citation>
    <scope>NUCLEOTIDE SEQUENCE [LARGE SCALE GENOMIC DNA]</scope>
    <source>
        <strain evidence="3">ATCC 25963</strain>
    </source>
</reference>
<dbReference type="PROSITE" id="PS51318">
    <property type="entry name" value="TAT"/>
    <property type="match status" value="1"/>
</dbReference>
<evidence type="ECO:0000256" key="1">
    <source>
        <dbReference type="SAM" id="MobiDB-lite"/>
    </source>
</evidence>
<evidence type="ECO:0000313" key="2">
    <source>
        <dbReference type="EMBL" id="SFD47375.1"/>
    </source>
</evidence>
<protein>
    <submittedName>
        <fullName evidence="2">Uncharacterized protein</fullName>
    </submittedName>
</protein>
<feature type="region of interest" description="Disordered" evidence="1">
    <location>
        <begin position="1"/>
        <end position="61"/>
    </location>
</feature>
<accession>A0A1I1SLL2</accession>
<dbReference type="AlphaFoldDB" id="A0A1I1SLL2"/>
<proteinExistence type="predicted"/>
<dbReference type="STRING" id="54.SAMN02745121_00120"/>
<organism evidence="2 3">
    <name type="scientific">Nannocystis exedens</name>
    <dbReference type="NCBI Taxonomy" id="54"/>
    <lineage>
        <taxon>Bacteria</taxon>
        <taxon>Pseudomonadati</taxon>
        <taxon>Myxococcota</taxon>
        <taxon>Polyangia</taxon>
        <taxon>Nannocystales</taxon>
        <taxon>Nannocystaceae</taxon>
        <taxon>Nannocystis</taxon>
    </lineage>
</organism>
<keyword evidence="3" id="KW-1185">Reference proteome</keyword>
<sequence length="99" mass="10636">MGGSSRAREPETTDPASRGRDETRREAGTHAGPRRRDALRGSGAAPRAACQAGRAASRASAWPATLTGLWTASMRPSGPITKVLRMMPWTLRPYICFSP</sequence>
<evidence type="ECO:0000313" key="3">
    <source>
        <dbReference type="Proteomes" id="UP000199400"/>
    </source>
</evidence>
<feature type="compositionally biased region" description="Basic and acidic residues" evidence="1">
    <location>
        <begin position="1"/>
        <end position="39"/>
    </location>
</feature>
<dbReference type="InterPro" id="IPR006311">
    <property type="entry name" value="TAT_signal"/>
</dbReference>
<name>A0A1I1SLL2_9BACT</name>